<dbReference type="InterPro" id="IPR002913">
    <property type="entry name" value="START_lipid-bd_dom"/>
</dbReference>
<accession>D8LLJ0</accession>
<dbReference type="CDD" id="cd00177">
    <property type="entry name" value="START"/>
    <property type="match status" value="1"/>
</dbReference>
<feature type="region of interest" description="Disordered" evidence="1">
    <location>
        <begin position="142"/>
        <end position="184"/>
    </location>
</feature>
<evidence type="ECO:0000259" key="2">
    <source>
        <dbReference type="PROSITE" id="PS50848"/>
    </source>
</evidence>
<dbReference type="STRING" id="2880.D8LLJ0"/>
<sequence length="582" mass="64108">MDVWFTRHCNSTKHTGVRDTQGTWARGREAENLMLRERVAILAATLLLLKCHSMSGGATGALPDQQQHRRHVPHYGCTPPRAQDFGSRYPQTGRFEAWHKRGLVLDDEPAGEEWEGADRECWGATIAAIVASGSTLALQRTLKPDEQQSASAEGYGRQPRHYRRRRRRRHRYHGKDRDNDSAPRFRRMRAELSANLDAWRMRRRRARETTPAAAIVIRQHLTQLTAQLSELTGEGFRRAERLLSAAKASGNVGIRIAGCAELLRRRGRELFLLGLRKKQNPDGLGGEGKLGKGKEGEAERRKMRELQLLTDKIVQNVVDVVARDGWEVVVEREGVVVHRQYLALGPDGTPEAPAAPAAPAQAAGVPKAEASSAFVGGRVEGSADDSVPVGDDSGKSKPPQFACVKASAILSVPPEVVYLLFADNSRVGEYNEHCREVKDLEVLSQDSKITWAASGRMGPFKARDFCTLVHFRTLSDGTLAQVSKPVEHPAAPRTSRYVRSEILLAGNFMRPVPGDPSRTEFLMVTHVNPGGAAETRAGAMLVNSLCTSSPVTFIRRLEVAAKKLMLELQQQQKRAPHGAVGG</sequence>
<dbReference type="InterPro" id="IPR023393">
    <property type="entry name" value="START-like_dom_sf"/>
</dbReference>
<dbReference type="PROSITE" id="PS50848">
    <property type="entry name" value="START"/>
    <property type="match status" value="1"/>
</dbReference>
<reference evidence="3 4" key="1">
    <citation type="journal article" date="2010" name="Nature">
        <title>The Ectocarpus genome and the independent evolution of multicellularity in brown algae.</title>
        <authorList>
            <person name="Cock J.M."/>
            <person name="Sterck L."/>
            <person name="Rouze P."/>
            <person name="Scornet D."/>
            <person name="Allen A.E."/>
            <person name="Amoutzias G."/>
            <person name="Anthouard V."/>
            <person name="Artiguenave F."/>
            <person name="Aury J.M."/>
            <person name="Badger J.H."/>
            <person name="Beszteri B."/>
            <person name="Billiau K."/>
            <person name="Bonnet E."/>
            <person name="Bothwell J.H."/>
            <person name="Bowler C."/>
            <person name="Boyen C."/>
            <person name="Brownlee C."/>
            <person name="Carrano C.J."/>
            <person name="Charrier B."/>
            <person name="Cho G.Y."/>
            <person name="Coelho S.M."/>
            <person name="Collen J."/>
            <person name="Corre E."/>
            <person name="Da Silva C."/>
            <person name="Delage L."/>
            <person name="Delaroque N."/>
            <person name="Dittami S.M."/>
            <person name="Doulbeau S."/>
            <person name="Elias M."/>
            <person name="Farnham G."/>
            <person name="Gachon C.M."/>
            <person name="Gschloessl B."/>
            <person name="Heesch S."/>
            <person name="Jabbari K."/>
            <person name="Jubin C."/>
            <person name="Kawai H."/>
            <person name="Kimura K."/>
            <person name="Kloareg B."/>
            <person name="Kupper F.C."/>
            <person name="Lang D."/>
            <person name="Le Bail A."/>
            <person name="Leblanc C."/>
            <person name="Lerouge P."/>
            <person name="Lohr M."/>
            <person name="Lopez P.J."/>
            <person name="Martens C."/>
            <person name="Maumus F."/>
            <person name="Michel G."/>
            <person name="Miranda-Saavedra D."/>
            <person name="Morales J."/>
            <person name="Moreau H."/>
            <person name="Motomura T."/>
            <person name="Nagasato C."/>
            <person name="Napoli C.A."/>
            <person name="Nelson D.R."/>
            <person name="Nyvall-Collen P."/>
            <person name="Peters A.F."/>
            <person name="Pommier C."/>
            <person name="Potin P."/>
            <person name="Poulain J."/>
            <person name="Quesneville H."/>
            <person name="Read B."/>
            <person name="Rensing S.A."/>
            <person name="Ritter A."/>
            <person name="Rousvoal S."/>
            <person name="Samanta M."/>
            <person name="Samson G."/>
            <person name="Schroeder D.C."/>
            <person name="Segurens B."/>
            <person name="Strittmatter M."/>
            <person name="Tonon T."/>
            <person name="Tregear J.W."/>
            <person name="Valentin K."/>
            <person name="von Dassow P."/>
            <person name="Yamagishi T."/>
            <person name="Van de Peer Y."/>
            <person name="Wincker P."/>
        </authorList>
    </citation>
    <scope>NUCLEOTIDE SEQUENCE [LARGE SCALE GENOMIC DNA]</scope>
    <source>
        <strain evidence="4">Ec32 / CCAP1310/4</strain>
    </source>
</reference>
<dbReference type="Gene3D" id="3.30.530.20">
    <property type="match status" value="1"/>
</dbReference>
<dbReference type="Proteomes" id="UP000002630">
    <property type="component" value="Linkage Group LG21"/>
</dbReference>
<dbReference type="GO" id="GO:0005737">
    <property type="term" value="C:cytoplasm"/>
    <property type="evidence" value="ECO:0007669"/>
    <property type="project" value="UniProtKB-ARBA"/>
</dbReference>
<feature type="domain" description="START" evidence="2">
    <location>
        <begin position="405"/>
        <end position="566"/>
    </location>
</feature>
<evidence type="ECO:0000313" key="3">
    <source>
        <dbReference type="EMBL" id="CBN79692.2"/>
    </source>
</evidence>
<dbReference type="InParanoid" id="D8LLJ0"/>
<dbReference type="InterPro" id="IPR051213">
    <property type="entry name" value="START_lipid_transfer"/>
</dbReference>
<dbReference type="Pfam" id="PF01852">
    <property type="entry name" value="START"/>
    <property type="match status" value="1"/>
</dbReference>
<feature type="compositionally biased region" description="Basic residues" evidence="1">
    <location>
        <begin position="158"/>
        <end position="174"/>
    </location>
</feature>
<organism evidence="3 4">
    <name type="scientific">Ectocarpus siliculosus</name>
    <name type="common">Brown alga</name>
    <name type="synonym">Conferva siliculosa</name>
    <dbReference type="NCBI Taxonomy" id="2880"/>
    <lineage>
        <taxon>Eukaryota</taxon>
        <taxon>Sar</taxon>
        <taxon>Stramenopiles</taxon>
        <taxon>Ochrophyta</taxon>
        <taxon>PX clade</taxon>
        <taxon>Phaeophyceae</taxon>
        <taxon>Ectocarpales</taxon>
        <taxon>Ectocarpaceae</taxon>
        <taxon>Ectocarpus</taxon>
    </lineage>
</organism>
<dbReference type="GO" id="GO:0008289">
    <property type="term" value="F:lipid binding"/>
    <property type="evidence" value="ECO:0007669"/>
    <property type="project" value="InterPro"/>
</dbReference>
<feature type="non-terminal residue" evidence="3">
    <location>
        <position position="582"/>
    </location>
</feature>
<proteinExistence type="predicted"/>
<dbReference type="EMBL" id="FN649746">
    <property type="protein sequence ID" value="CBN79692.2"/>
    <property type="molecule type" value="Genomic_DNA"/>
</dbReference>
<dbReference type="EMBL" id="FN648562">
    <property type="protein sequence ID" value="CBN79692.2"/>
    <property type="molecule type" value="Genomic_DNA"/>
</dbReference>
<dbReference type="PANTHER" id="PTHR19308:SF14">
    <property type="entry name" value="START DOMAIN-CONTAINING PROTEIN"/>
    <property type="match status" value="1"/>
</dbReference>
<name>D8LLJ0_ECTSI</name>
<dbReference type="SMART" id="SM00234">
    <property type="entry name" value="START"/>
    <property type="match status" value="1"/>
</dbReference>
<evidence type="ECO:0000256" key="1">
    <source>
        <dbReference type="SAM" id="MobiDB-lite"/>
    </source>
</evidence>
<dbReference type="OrthoDB" id="193660at2759"/>
<dbReference type="SUPFAM" id="SSF55961">
    <property type="entry name" value="Bet v1-like"/>
    <property type="match status" value="1"/>
</dbReference>
<dbReference type="PANTHER" id="PTHR19308">
    <property type="entry name" value="PHOSPHATIDYLCHOLINE TRANSFER PROTEIN"/>
    <property type="match status" value="1"/>
</dbReference>
<dbReference type="AlphaFoldDB" id="D8LLJ0"/>
<evidence type="ECO:0000313" key="4">
    <source>
        <dbReference type="Proteomes" id="UP000002630"/>
    </source>
</evidence>
<gene>
    <name evidence="3" type="ORF">Esi_0368_0019</name>
</gene>
<keyword evidence="4" id="KW-1185">Reference proteome</keyword>
<protein>
    <recommendedName>
        <fullName evidence="2">START domain-containing protein</fullName>
    </recommendedName>
</protein>